<keyword evidence="8 10" id="KW-0378">Hydrolase</keyword>
<dbReference type="GO" id="GO:0031251">
    <property type="term" value="C:PAN complex"/>
    <property type="evidence" value="ECO:0007669"/>
    <property type="project" value="UniProtKB-UniRule"/>
</dbReference>
<dbReference type="Pfam" id="PF00929">
    <property type="entry name" value="RNase_T"/>
    <property type="match status" value="1"/>
</dbReference>
<evidence type="ECO:0000256" key="1">
    <source>
        <dbReference type="ARBA" id="ARBA00001663"/>
    </source>
</evidence>
<feature type="binding site" evidence="10">
    <location>
        <position position="1084"/>
    </location>
    <ligand>
        <name>a divalent metal cation</name>
        <dbReference type="ChEBI" id="CHEBI:60240"/>
        <note>catalytic</note>
    </ligand>
</feature>
<name>A0AAN7WTP7_9SACH</name>
<evidence type="ECO:0000313" key="12">
    <source>
        <dbReference type="EMBL" id="KAK5781153.1"/>
    </source>
</evidence>
<feature type="domain" description="USP" evidence="11">
    <location>
        <begin position="503"/>
        <end position="868"/>
    </location>
</feature>
<keyword evidence="4" id="KW-0853">WD repeat</keyword>
<comment type="function">
    <text evidence="10">Catalytic subunit of the poly(A)-nuclease (PAN) deadenylation complex, one of two cytoplasmic mRNA deadenylases involved in mRNA turnover. PAN specifically shortens poly(A) tails of RNA and the activity is stimulated by poly(A)-binding protein PAB1. PAN deadenylation is followed by rapid degradation of the shortened mRNA tails by the CCR4-NOT complex. Deadenylated mRNAs are then degraded by two alternative mechanisms, namely exosome-mediated 3'-5' exonucleolytic degradation, or deadenlyation-dependent mRNA decaping and subsequent 5'-3' exonucleolytic degradation by XRN1. May also be involved in post-transcriptional maturation of mRNA poly(A) tails.</text>
</comment>
<comment type="caution">
    <text evidence="10">Lacks conserved residue(s) required for the propagation of feature annotation.</text>
</comment>
<evidence type="ECO:0000313" key="13">
    <source>
        <dbReference type="Proteomes" id="UP001306508"/>
    </source>
</evidence>
<dbReference type="GO" id="GO:0003676">
    <property type="term" value="F:nucleic acid binding"/>
    <property type="evidence" value="ECO:0007669"/>
    <property type="project" value="InterPro"/>
</dbReference>
<dbReference type="InterPro" id="IPR038765">
    <property type="entry name" value="Papain-like_cys_pep_sf"/>
</dbReference>
<protein>
    <recommendedName>
        <fullName evidence="10">PAN2-PAN3 deadenylation complex catalytic subunit PAN2</fullName>
        <ecNumber evidence="10">3.1.13.4</ecNumber>
    </recommendedName>
    <alternativeName>
        <fullName evidence="10">PAB1P-dependent poly(A)-specific ribonuclease</fullName>
    </alternativeName>
    <alternativeName>
        <fullName evidence="10">Poly(A)-nuclease deadenylation complex subunit 2</fullName>
        <shortName evidence="10">PAN deadenylation complex subunit 2</shortName>
    </alternativeName>
</protein>
<dbReference type="AlphaFoldDB" id="A0AAN7WTP7"/>
<comment type="similarity">
    <text evidence="10">Belongs to the peptidase C19 family. PAN2 subfamily.</text>
</comment>
<dbReference type="GO" id="GO:0004535">
    <property type="term" value="F:poly(A)-specific ribonuclease activity"/>
    <property type="evidence" value="ECO:0007669"/>
    <property type="project" value="UniProtKB-UniRule"/>
</dbReference>
<evidence type="ECO:0000256" key="4">
    <source>
        <dbReference type="ARBA" id="ARBA00022574"/>
    </source>
</evidence>
<comment type="activity regulation">
    <text evidence="10">Positively regulated by the regulatory subunit PAN3.</text>
</comment>
<dbReference type="GO" id="GO:0000289">
    <property type="term" value="P:nuclear-transcribed mRNA poly(A) tail shortening"/>
    <property type="evidence" value="ECO:0007669"/>
    <property type="project" value="UniProtKB-UniRule"/>
</dbReference>
<dbReference type="SMART" id="SM00479">
    <property type="entry name" value="EXOIII"/>
    <property type="match status" value="1"/>
</dbReference>
<comment type="subcellular location">
    <subcellularLocation>
        <location evidence="2 10">Cytoplasm</location>
    </subcellularLocation>
</comment>
<dbReference type="InterPro" id="IPR030843">
    <property type="entry name" value="PAN2"/>
</dbReference>
<dbReference type="FunFam" id="3.30.420.10:FF:000028">
    <property type="entry name" value="PAN2-PAN3 deadenylation complex catalytic subunit PAN2"/>
    <property type="match status" value="1"/>
</dbReference>
<evidence type="ECO:0000256" key="2">
    <source>
        <dbReference type="ARBA" id="ARBA00004496"/>
    </source>
</evidence>
<evidence type="ECO:0000259" key="11">
    <source>
        <dbReference type="PROSITE" id="PS50235"/>
    </source>
</evidence>
<dbReference type="PROSITE" id="PS50235">
    <property type="entry name" value="USP_3"/>
    <property type="match status" value="1"/>
</dbReference>
<dbReference type="GO" id="GO:0000932">
    <property type="term" value="C:P-body"/>
    <property type="evidence" value="ECO:0007669"/>
    <property type="project" value="TreeGrafter"/>
</dbReference>
<reference evidence="13" key="1">
    <citation type="submission" date="2023-07" db="EMBL/GenBank/DDBJ databases">
        <title>A draft genome of Kazachstania heterogenica Y-27499.</title>
        <authorList>
            <person name="Donic C."/>
            <person name="Kralova J.S."/>
            <person name="Fidel L."/>
            <person name="Ben-Dor S."/>
            <person name="Jung S."/>
        </authorList>
    </citation>
    <scope>NUCLEOTIDE SEQUENCE [LARGE SCALE GENOMIC DNA]</scope>
    <source>
        <strain evidence="13">Y27499</strain>
    </source>
</reference>
<comment type="domain">
    <text evidence="10">The linker, or PAN3 interaction domain (PID), between the WD40 repeats and the pseudo-UCH domain mediates interaction with PAN3.</text>
</comment>
<dbReference type="EMBL" id="JAWIZZ010000038">
    <property type="protein sequence ID" value="KAK5781153.1"/>
    <property type="molecule type" value="Genomic_DNA"/>
</dbReference>
<dbReference type="CDD" id="cd06143">
    <property type="entry name" value="PAN2_exo"/>
    <property type="match status" value="1"/>
</dbReference>
<dbReference type="Pfam" id="PF13423">
    <property type="entry name" value="UCH_1"/>
    <property type="match status" value="1"/>
</dbReference>
<evidence type="ECO:0000256" key="10">
    <source>
        <dbReference type="HAMAP-Rule" id="MF_03182"/>
    </source>
</evidence>
<keyword evidence="3 10" id="KW-0963">Cytoplasm</keyword>
<dbReference type="InterPro" id="IPR015943">
    <property type="entry name" value="WD40/YVTN_repeat-like_dom_sf"/>
</dbReference>
<feature type="binding site" evidence="10">
    <location>
        <position position="925"/>
    </location>
    <ligand>
        <name>a divalent metal cation</name>
        <dbReference type="ChEBI" id="CHEBI:60240"/>
        <note>catalytic</note>
    </ligand>
</feature>
<dbReference type="InterPro" id="IPR036322">
    <property type="entry name" value="WD40_repeat_dom_sf"/>
</dbReference>
<dbReference type="PANTHER" id="PTHR15728:SF0">
    <property type="entry name" value="PAN2-PAN3 DEADENYLATION COMPLEX CATALYTIC SUBUNIT PAN2"/>
    <property type="match status" value="1"/>
</dbReference>
<dbReference type="InterPro" id="IPR050785">
    <property type="entry name" value="PAN2-PAN3_catalytic_subunit"/>
</dbReference>
<dbReference type="SUPFAM" id="SSF50978">
    <property type="entry name" value="WD40 repeat-like"/>
    <property type="match status" value="1"/>
</dbReference>
<dbReference type="InterPro" id="IPR013520">
    <property type="entry name" value="Ribonucl_H"/>
</dbReference>
<keyword evidence="6 10" id="KW-0540">Nuclease</keyword>
<keyword evidence="5 10" id="KW-0507">mRNA processing</keyword>
<dbReference type="EC" id="3.1.13.4" evidence="10"/>
<feature type="binding site" evidence="10">
    <location>
        <position position="1033"/>
    </location>
    <ligand>
        <name>a divalent metal cation</name>
        <dbReference type="ChEBI" id="CHEBI:60240"/>
        <note>catalytic</note>
    </ligand>
</feature>
<sequence length="1132" mass="128923">MNNWQHLFNNTDSIVSHINKPYLRYDNREKNVSSIVFDQFANLLWAGDTYGCVSSYDPNLQLYTRYRGHIGGSSVKSIVPLREGILSLSEDALHLSNRRGVTIFNVTSINIAEFSELQTMCPMSIDNHDYIYCAGNNTSVGITCLDLNKVKLTSIINYNAKVKLLKSARNLLLIGKPSGAIDLLDSRSNQLIKSFICHSDTITSMDIADFTLVTTGKSRSSYNSFADPFVNVFDLRSMKQLAPVSFSKDSNTGVEGASFVQLHPVLPTVMFVGSKSGDFDFVDLSNPIIRTQYIHPGKDIKSMVLSPSGDHIAVLENDNILSTWSRSPQGGNFTNTPEILQYPDFVDDGPPNFVSVDNMDFPLSSVGLPYYNERLLSAWPYTLFNSDGSIPKIINTNLSLAHIPKNNKLLSLNSTSLNHSSKKFPFYRYDKNKYGRRNVATRYVCMRDLRKNILTGNVDKEEILNYKGSGKNIPSAYSQLPFTYGKYGSNNFDFQSYNKTKYSGLDTDVDNSYTNSIIQLYRFVPEVFNFSVCCLKDENFEKPSLLSELGYLYDMMSRSNGVVCRSANFQSVLNSIPQASKLGLLDNNINELSEMNYNSILETLSTNNNSDSGNNSNDSSSQNDFLSKSVIQKFNEFLLNRLLKEEFESTGHNITLEQCFGLTVSTEIKPKCNHYNKVTNVEACLTLQSPIRNGVKQHPKKINNQTILPYIESSMRNIKMQKRVCETCGKHDMVEVEKTVNNLPPLMSLQVMLSISEWKTVRTVKKWLSKEFFAAIYKNKIIIKPSYQDLKMPGEVFKYELNGYVARVTDPSTNSSRLVTYARVWDHEQQNFKWYMFNNYLVVEISEEEAFNVSYWWKSIEVILYCDSEEIRKPFFSINTYSLNYDILYKDHFSNGIREGYKKQYKLLTRTEAPKEGTLIAIDAEFVLLKEELCDIDCQGTKTIVRPKKSSLARISVIRGEEGPLYGIPFIDDYIVNKDHVEDYLTKYSGIMPGDLDIEKSHKPLVSREVAYRKIWLLMQIGCIFVGHGLSNDFKLININVPKKQIRDTAVYFLQGKRYLSLKYLAFTLLGKNVQQDNHDSIEDAYTALILYKKYLDIKETGNLPKVIETLYEEGRASNYKVPEPVSSQTKN</sequence>
<dbReference type="InterPro" id="IPR048841">
    <property type="entry name" value="PAN2_N"/>
</dbReference>
<keyword evidence="9 10" id="KW-0269">Exonuclease</keyword>
<comment type="caution">
    <text evidence="12">The sequence shown here is derived from an EMBL/GenBank/DDBJ whole genome shotgun (WGS) entry which is preliminary data.</text>
</comment>
<evidence type="ECO:0000256" key="5">
    <source>
        <dbReference type="ARBA" id="ARBA00022664"/>
    </source>
</evidence>
<evidence type="ECO:0000256" key="6">
    <source>
        <dbReference type="ARBA" id="ARBA00022722"/>
    </source>
</evidence>
<comment type="subunit">
    <text evidence="10">Forms a heterotrimer with an asymmetric homodimer of the regulatory subunit PAN3 to form the poly(A)-nuclease (PAN) deadenylation complex.</text>
</comment>
<dbReference type="SUPFAM" id="SSF53098">
    <property type="entry name" value="Ribonuclease H-like"/>
    <property type="match status" value="1"/>
</dbReference>
<proteinExistence type="inferred from homology"/>
<feature type="binding site" evidence="10">
    <location>
        <position position="923"/>
    </location>
    <ligand>
        <name>a divalent metal cation</name>
        <dbReference type="ChEBI" id="CHEBI:60240"/>
        <note>catalytic</note>
    </ligand>
</feature>
<organism evidence="12 13">
    <name type="scientific">Arxiozyma heterogenica</name>
    <dbReference type="NCBI Taxonomy" id="278026"/>
    <lineage>
        <taxon>Eukaryota</taxon>
        <taxon>Fungi</taxon>
        <taxon>Dikarya</taxon>
        <taxon>Ascomycota</taxon>
        <taxon>Saccharomycotina</taxon>
        <taxon>Saccharomycetes</taxon>
        <taxon>Saccharomycetales</taxon>
        <taxon>Saccharomycetaceae</taxon>
        <taxon>Arxiozyma</taxon>
    </lineage>
</organism>
<dbReference type="InterPro" id="IPR028889">
    <property type="entry name" value="USP"/>
</dbReference>
<evidence type="ECO:0000256" key="7">
    <source>
        <dbReference type="ARBA" id="ARBA00022723"/>
    </source>
</evidence>
<dbReference type="HAMAP" id="MF_03182">
    <property type="entry name" value="PAN2"/>
    <property type="match status" value="1"/>
</dbReference>
<dbReference type="Gene3D" id="2.130.10.10">
    <property type="entry name" value="YVTN repeat-like/Quinoprotein amine dehydrogenase"/>
    <property type="match status" value="1"/>
</dbReference>
<comment type="catalytic activity">
    <reaction evidence="1 10">
        <text>Exonucleolytic cleavage of poly(A) to 5'-AMP.</text>
        <dbReference type="EC" id="3.1.13.4"/>
    </reaction>
</comment>
<evidence type="ECO:0000256" key="9">
    <source>
        <dbReference type="ARBA" id="ARBA00022839"/>
    </source>
</evidence>
<evidence type="ECO:0000256" key="8">
    <source>
        <dbReference type="ARBA" id="ARBA00022801"/>
    </source>
</evidence>
<comment type="domain">
    <text evidence="10">Contains a pseudo-UCH domain. This ubiquitin C-terminal hydrolase (UCH)-like or ubiquitin specific protease (USP)-like domain is predicted to be catalytically inactive because it lacks the active site catalytic triad characteristic of thiol proteases, with residues at the equivalent structural positions that are incompatible with catalysis, and it cannot bind ubiquitin. It functions as a structural scaffold for intra- and intermolecular interactions in the complex.</text>
</comment>
<accession>A0AAN7WTP7</accession>
<dbReference type="GO" id="GO:0006397">
    <property type="term" value="P:mRNA processing"/>
    <property type="evidence" value="ECO:0007669"/>
    <property type="project" value="UniProtKB-KW"/>
</dbReference>
<keyword evidence="13" id="KW-1185">Reference proteome</keyword>
<dbReference type="InterPro" id="IPR012337">
    <property type="entry name" value="RNaseH-like_sf"/>
</dbReference>
<dbReference type="GO" id="GO:0046872">
    <property type="term" value="F:metal ion binding"/>
    <property type="evidence" value="ECO:0007669"/>
    <property type="project" value="UniProtKB-KW"/>
</dbReference>
<keyword evidence="7 10" id="KW-0479">Metal-binding</keyword>
<dbReference type="Pfam" id="PF20770">
    <property type="entry name" value="PAN2_N"/>
    <property type="match status" value="1"/>
</dbReference>
<dbReference type="Proteomes" id="UP001306508">
    <property type="component" value="Unassembled WGS sequence"/>
</dbReference>
<dbReference type="SUPFAM" id="SSF54001">
    <property type="entry name" value="Cysteine proteinases"/>
    <property type="match status" value="1"/>
</dbReference>
<dbReference type="InterPro" id="IPR028881">
    <property type="entry name" value="PAN2_UCH_dom"/>
</dbReference>
<dbReference type="Gene3D" id="3.90.70.10">
    <property type="entry name" value="Cysteine proteinases"/>
    <property type="match status" value="1"/>
</dbReference>
<dbReference type="Gene3D" id="3.30.420.10">
    <property type="entry name" value="Ribonuclease H-like superfamily/Ribonuclease H"/>
    <property type="match status" value="1"/>
</dbReference>
<comment type="cofactor">
    <cofactor evidence="10">
        <name>a divalent metal cation</name>
        <dbReference type="ChEBI" id="CHEBI:60240"/>
    </cofactor>
    <text evidence="10">Binds 2 metal cations per subunit in the catalytic exonuclease domain.</text>
</comment>
<gene>
    <name evidence="10" type="primary">PAN2</name>
    <name evidence="12" type="ORF">RI543_001546</name>
</gene>
<evidence type="ECO:0000256" key="3">
    <source>
        <dbReference type="ARBA" id="ARBA00022490"/>
    </source>
</evidence>
<dbReference type="InterPro" id="IPR036397">
    <property type="entry name" value="RNaseH_sf"/>
</dbReference>
<dbReference type="PANTHER" id="PTHR15728">
    <property type="entry name" value="DEADENYLATION COMPLEX CATALYTIC SUBUNIT PAN2"/>
    <property type="match status" value="1"/>
</dbReference>